<evidence type="ECO:0000259" key="6">
    <source>
        <dbReference type="Pfam" id="PF17827"/>
    </source>
</evidence>
<dbReference type="EC" id="2.1.1.297" evidence="4"/>
<dbReference type="RefSeq" id="WP_346785059.1">
    <property type="nucleotide sequence ID" value="NZ_JBDLBR010000003.1"/>
</dbReference>
<dbReference type="InterPro" id="IPR029063">
    <property type="entry name" value="SAM-dependent_MTases_sf"/>
</dbReference>
<dbReference type="PANTHER" id="PTHR18895:SF74">
    <property type="entry name" value="MTRF1L RELEASE FACTOR GLUTAMINE METHYLTRANSFERASE"/>
    <property type="match status" value="1"/>
</dbReference>
<evidence type="ECO:0000313" key="7">
    <source>
        <dbReference type="EMBL" id="MEN7537614.1"/>
    </source>
</evidence>
<evidence type="ECO:0000256" key="4">
    <source>
        <dbReference type="HAMAP-Rule" id="MF_02126"/>
    </source>
</evidence>
<evidence type="ECO:0000256" key="1">
    <source>
        <dbReference type="ARBA" id="ARBA00022603"/>
    </source>
</evidence>
<dbReference type="Pfam" id="PF17827">
    <property type="entry name" value="PrmC_N"/>
    <property type="match status" value="1"/>
</dbReference>
<dbReference type="InterPro" id="IPR002052">
    <property type="entry name" value="DNA_methylase_N6_adenine_CS"/>
</dbReference>
<dbReference type="InterPro" id="IPR019874">
    <property type="entry name" value="RF_methyltr_PrmC"/>
</dbReference>
<comment type="function">
    <text evidence="4">Methylates the class 1 translation termination release factors RF1/PrfA and RF2/PrfB on the glutamine residue of the universally conserved GGQ motif.</text>
</comment>
<keyword evidence="3 4" id="KW-0949">S-adenosyl-L-methionine</keyword>
<dbReference type="GO" id="GO:0102559">
    <property type="term" value="F:peptide chain release factor N(5)-glutamine methyltransferase activity"/>
    <property type="evidence" value="ECO:0007669"/>
    <property type="project" value="UniProtKB-EC"/>
</dbReference>
<organism evidence="7 8">
    <name type="scientific">Aurantiacibacter flavus</name>
    <dbReference type="NCBI Taxonomy" id="3145232"/>
    <lineage>
        <taxon>Bacteria</taxon>
        <taxon>Pseudomonadati</taxon>
        <taxon>Pseudomonadota</taxon>
        <taxon>Alphaproteobacteria</taxon>
        <taxon>Sphingomonadales</taxon>
        <taxon>Erythrobacteraceae</taxon>
        <taxon>Aurantiacibacter</taxon>
    </lineage>
</organism>
<dbReference type="HAMAP" id="MF_02126">
    <property type="entry name" value="RF_methyltr_PrmC"/>
    <property type="match status" value="1"/>
</dbReference>
<comment type="catalytic activity">
    <reaction evidence="4">
        <text>L-glutaminyl-[peptide chain release factor] + S-adenosyl-L-methionine = N(5)-methyl-L-glutaminyl-[peptide chain release factor] + S-adenosyl-L-homocysteine + H(+)</text>
        <dbReference type="Rhea" id="RHEA:42896"/>
        <dbReference type="Rhea" id="RHEA-COMP:10271"/>
        <dbReference type="Rhea" id="RHEA-COMP:10272"/>
        <dbReference type="ChEBI" id="CHEBI:15378"/>
        <dbReference type="ChEBI" id="CHEBI:30011"/>
        <dbReference type="ChEBI" id="CHEBI:57856"/>
        <dbReference type="ChEBI" id="CHEBI:59789"/>
        <dbReference type="ChEBI" id="CHEBI:61891"/>
        <dbReference type="EC" id="2.1.1.297"/>
    </reaction>
</comment>
<dbReference type="EMBL" id="JBDLBR010000003">
    <property type="protein sequence ID" value="MEN7537614.1"/>
    <property type="molecule type" value="Genomic_DNA"/>
</dbReference>
<dbReference type="InterPro" id="IPR050320">
    <property type="entry name" value="N5-glutamine_MTase"/>
</dbReference>
<proteinExistence type="inferred from homology"/>
<keyword evidence="2 4" id="KW-0808">Transferase</keyword>
<name>A0ABV0CXK6_9SPHN</name>
<dbReference type="Pfam" id="PF13847">
    <property type="entry name" value="Methyltransf_31"/>
    <property type="match status" value="1"/>
</dbReference>
<protein>
    <recommendedName>
        <fullName evidence="4">Release factor glutamine methyltransferase</fullName>
        <shortName evidence="4">RF MTase</shortName>
        <ecNumber evidence="4">2.1.1.297</ecNumber>
    </recommendedName>
    <alternativeName>
        <fullName evidence="4">N5-glutamine methyltransferase PrmC</fullName>
    </alternativeName>
    <alternativeName>
        <fullName evidence="4">Protein-(glutamine-N5) MTase PrmC</fullName>
    </alternativeName>
    <alternativeName>
        <fullName evidence="4">Protein-glutamine N-methyltransferase PrmC</fullName>
    </alternativeName>
</protein>
<dbReference type="NCBIfam" id="TIGR03534">
    <property type="entry name" value="RF_mod_PrmC"/>
    <property type="match status" value="1"/>
</dbReference>
<comment type="caution">
    <text evidence="7">The sequence shown here is derived from an EMBL/GenBank/DDBJ whole genome shotgun (WGS) entry which is preliminary data.</text>
</comment>
<dbReference type="Gene3D" id="1.10.8.10">
    <property type="entry name" value="DNA helicase RuvA subunit, C-terminal domain"/>
    <property type="match status" value="1"/>
</dbReference>
<keyword evidence="1 4" id="KW-0489">Methyltransferase</keyword>
<dbReference type="InterPro" id="IPR004556">
    <property type="entry name" value="HemK-like"/>
</dbReference>
<dbReference type="InterPro" id="IPR040758">
    <property type="entry name" value="PrmC_N"/>
</dbReference>
<evidence type="ECO:0000256" key="2">
    <source>
        <dbReference type="ARBA" id="ARBA00022679"/>
    </source>
</evidence>
<feature type="binding site" evidence="4">
    <location>
        <position position="167"/>
    </location>
    <ligand>
        <name>S-adenosyl-L-methionine</name>
        <dbReference type="ChEBI" id="CHEBI:59789"/>
    </ligand>
</feature>
<gene>
    <name evidence="4 7" type="primary">prmC</name>
    <name evidence="7" type="ORF">ABDJ38_10550</name>
</gene>
<dbReference type="CDD" id="cd02440">
    <property type="entry name" value="AdoMet_MTases"/>
    <property type="match status" value="1"/>
</dbReference>
<dbReference type="InterPro" id="IPR025714">
    <property type="entry name" value="Methyltranfer_dom"/>
</dbReference>
<reference evidence="7 8" key="1">
    <citation type="submission" date="2024-05" db="EMBL/GenBank/DDBJ databases">
        <authorList>
            <person name="Park S."/>
        </authorList>
    </citation>
    <scope>NUCLEOTIDE SEQUENCE [LARGE SCALE GENOMIC DNA]</scope>
    <source>
        <strain evidence="7 8">DGU5</strain>
    </source>
</reference>
<dbReference type="PROSITE" id="PS00092">
    <property type="entry name" value="N6_MTASE"/>
    <property type="match status" value="1"/>
</dbReference>
<feature type="binding site" evidence="4">
    <location>
        <begin position="115"/>
        <end position="119"/>
    </location>
    <ligand>
        <name>S-adenosyl-L-methionine</name>
        <dbReference type="ChEBI" id="CHEBI:59789"/>
    </ligand>
</feature>
<evidence type="ECO:0000256" key="3">
    <source>
        <dbReference type="ARBA" id="ARBA00022691"/>
    </source>
</evidence>
<evidence type="ECO:0000259" key="5">
    <source>
        <dbReference type="Pfam" id="PF13847"/>
    </source>
</evidence>
<sequence>MSTIGAALRAAAARLAEVSDTARLDAELLMAHLLGISRSDLFLRHMQAEEPHHFAAMIERRAAHEPVAYIIGEQEFYGRPFAVAPGVLIPRADSETTVQAALDSARPNARVLDCGTGSGALLLTFLAERPGACGIGIDASPVARACAEANATSLGLAERAQVLAADWSKPSWADNLGRFDLVIANPPYVEADATLDRQVRDWEPAEALFAGAEGLDDYRLLIPQLGDLLSPGGLAVFEIGWQQAEAVSLLAEAAGFAAELRRDLADRPRALILR</sequence>
<dbReference type="Gene3D" id="3.40.50.150">
    <property type="entry name" value="Vaccinia Virus protein VP39"/>
    <property type="match status" value="1"/>
</dbReference>
<dbReference type="NCBIfam" id="TIGR00536">
    <property type="entry name" value="hemK_fam"/>
    <property type="match status" value="1"/>
</dbReference>
<accession>A0ABV0CXK6</accession>
<feature type="domain" description="Release factor glutamine methyltransferase N-terminal" evidence="6">
    <location>
        <begin position="7"/>
        <end position="72"/>
    </location>
</feature>
<dbReference type="SUPFAM" id="SSF53335">
    <property type="entry name" value="S-adenosyl-L-methionine-dependent methyltransferases"/>
    <property type="match status" value="1"/>
</dbReference>
<dbReference type="PANTHER" id="PTHR18895">
    <property type="entry name" value="HEMK METHYLTRANSFERASE"/>
    <property type="match status" value="1"/>
</dbReference>
<evidence type="ECO:0000313" key="8">
    <source>
        <dbReference type="Proteomes" id="UP001484535"/>
    </source>
</evidence>
<feature type="domain" description="Methyltransferase" evidence="5">
    <location>
        <begin position="107"/>
        <end position="185"/>
    </location>
</feature>
<dbReference type="GO" id="GO:0032259">
    <property type="term" value="P:methylation"/>
    <property type="evidence" value="ECO:0007669"/>
    <property type="project" value="UniProtKB-KW"/>
</dbReference>
<feature type="binding site" evidence="4">
    <location>
        <position position="138"/>
    </location>
    <ligand>
        <name>S-adenosyl-L-methionine</name>
        <dbReference type="ChEBI" id="CHEBI:59789"/>
    </ligand>
</feature>
<comment type="similarity">
    <text evidence="4">Belongs to the protein N5-glutamine methyltransferase family. PrmC subfamily.</text>
</comment>
<dbReference type="Proteomes" id="UP001484535">
    <property type="component" value="Unassembled WGS sequence"/>
</dbReference>
<keyword evidence="8" id="KW-1185">Reference proteome</keyword>
<feature type="binding site" evidence="4">
    <location>
        <begin position="185"/>
        <end position="188"/>
    </location>
    <ligand>
        <name>substrate</name>
    </ligand>
</feature>
<feature type="binding site" evidence="4">
    <location>
        <position position="185"/>
    </location>
    <ligand>
        <name>S-adenosyl-L-methionine</name>
        <dbReference type="ChEBI" id="CHEBI:59789"/>
    </ligand>
</feature>